<comment type="caution">
    <text evidence="2">The sequence shown here is derived from an EMBL/GenBank/DDBJ whole genome shotgun (WGS) entry which is preliminary data.</text>
</comment>
<keyword evidence="3" id="KW-1185">Reference proteome</keyword>
<accession>A0ABP4I580</accession>
<reference evidence="3" key="1">
    <citation type="journal article" date="2019" name="Int. J. Syst. Evol. Microbiol.">
        <title>The Global Catalogue of Microorganisms (GCM) 10K type strain sequencing project: providing services to taxonomists for standard genome sequencing and annotation.</title>
        <authorList>
            <consortium name="The Broad Institute Genomics Platform"/>
            <consortium name="The Broad Institute Genome Sequencing Center for Infectious Disease"/>
            <person name="Wu L."/>
            <person name="Ma J."/>
        </authorList>
    </citation>
    <scope>NUCLEOTIDE SEQUENCE [LARGE SCALE GENOMIC DNA]</scope>
    <source>
        <strain evidence="3">JCM 12393</strain>
    </source>
</reference>
<dbReference type="InterPro" id="IPR011335">
    <property type="entry name" value="Restrct_endonuc-II-like"/>
</dbReference>
<evidence type="ECO:0000259" key="1">
    <source>
        <dbReference type="Pfam" id="PF05685"/>
    </source>
</evidence>
<dbReference type="EMBL" id="BAAAKJ010000002">
    <property type="protein sequence ID" value="GAA1381947.1"/>
    <property type="molecule type" value="Genomic_DNA"/>
</dbReference>
<protein>
    <recommendedName>
        <fullName evidence="1">Putative restriction endonuclease domain-containing protein</fullName>
    </recommendedName>
</protein>
<evidence type="ECO:0000313" key="2">
    <source>
        <dbReference type="EMBL" id="GAA1381947.1"/>
    </source>
</evidence>
<dbReference type="SUPFAM" id="SSF52980">
    <property type="entry name" value="Restriction endonuclease-like"/>
    <property type="match status" value="1"/>
</dbReference>
<feature type="domain" description="Putative restriction endonuclease" evidence="1">
    <location>
        <begin position="1"/>
        <end position="67"/>
    </location>
</feature>
<dbReference type="InterPro" id="IPR008538">
    <property type="entry name" value="Uma2"/>
</dbReference>
<organism evidence="2 3">
    <name type="scientific">Kitasatospora putterlickiae</name>
    <dbReference type="NCBI Taxonomy" id="221725"/>
    <lineage>
        <taxon>Bacteria</taxon>
        <taxon>Bacillati</taxon>
        <taxon>Actinomycetota</taxon>
        <taxon>Actinomycetes</taxon>
        <taxon>Kitasatosporales</taxon>
        <taxon>Streptomycetaceae</taxon>
        <taxon>Kitasatospora</taxon>
    </lineage>
</organism>
<dbReference type="InterPro" id="IPR012296">
    <property type="entry name" value="Nuclease_put_TT1808"/>
</dbReference>
<dbReference type="RefSeq" id="WP_344321977.1">
    <property type="nucleotide sequence ID" value="NZ_BAAAKJ010000002.1"/>
</dbReference>
<gene>
    <name evidence="2" type="ORF">GCM10009639_00520</name>
</gene>
<dbReference type="Gene3D" id="3.90.1570.10">
    <property type="entry name" value="tt1808, chain A"/>
    <property type="match status" value="1"/>
</dbReference>
<dbReference type="PANTHER" id="PTHR35400:SF3">
    <property type="entry name" value="SLL1072 PROTEIN"/>
    <property type="match status" value="1"/>
</dbReference>
<dbReference type="Proteomes" id="UP001499863">
    <property type="component" value="Unassembled WGS sequence"/>
</dbReference>
<sequence>MVEVTSSAFGDELTRRPAVYAAAGVPVYVVVDRVDRRVVVFTEPPGAAYGTREVHHPGESFTLPGSVGASVTFGVADLVAVRR</sequence>
<proteinExistence type="predicted"/>
<dbReference type="PANTHER" id="PTHR35400">
    <property type="entry name" value="SLR1083 PROTEIN"/>
    <property type="match status" value="1"/>
</dbReference>
<evidence type="ECO:0000313" key="3">
    <source>
        <dbReference type="Proteomes" id="UP001499863"/>
    </source>
</evidence>
<dbReference type="Pfam" id="PF05685">
    <property type="entry name" value="Uma2"/>
    <property type="match status" value="1"/>
</dbReference>
<name>A0ABP4I580_9ACTN</name>